<dbReference type="Proteomes" id="UP001187343">
    <property type="component" value="Unassembled WGS sequence"/>
</dbReference>
<reference evidence="3" key="1">
    <citation type="submission" date="2023-08" db="EMBL/GenBank/DDBJ databases">
        <title>Chromosome-level Genome Assembly of mud carp (Cirrhinus molitorella).</title>
        <authorList>
            <person name="Liu H."/>
        </authorList>
    </citation>
    <scope>NUCLEOTIDE SEQUENCE</scope>
    <source>
        <strain evidence="3">Prfri</strain>
        <tissue evidence="3">Muscle</tissue>
    </source>
</reference>
<dbReference type="EMBL" id="JAUYZG010000013">
    <property type="protein sequence ID" value="KAK2891366.1"/>
    <property type="molecule type" value="Genomic_DNA"/>
</dbReference>
<dbReference type="Pfam" id="PF00147">
    <property type="entry name" value="Fibrinogen_C"/>
    <property type="match status" value="1"/>
</dbReference>
<evidence type="ECO:0000259" key="2">
    <source>
        <dbReference type="PROSITE" id="PS51406"/>
    </source>
</evidence>
<name>A0AA88PP06_9TELE</name>
<dbReference type="InterPro" id="IPR050373">
    <property type="entry name" value="Fibrinogen_C-term_domain"/>
</dbReference>
<keyword evidence="4" id="KW-1185">Reference proteome</keyword>
<evidence type="ECO:0000313" key="3">
    <source>
        <dbReference type="EMBL" id="KAK2891366.1"/>
    </source>
</evidence>
<organism evidence="3 4">
    <name type="scientific">Cirrhinus molitorella</name>
    <name type="common">mud carp</name>
    <dbReference type="NCBI Taxonomy" id="172907"/>
    <lineage>
        <taxon>Eukaryota</taxon>
        <taxon>Metazoa</taxon>
        <taxon>Chordata</taxon>
        <taxon>Craniata</taxon>
        <taxon>Vertebrata</taxon>
        <taxon>Euteleostomi</taxon>
        <taxon>Actinopterygii</taxon>
        <taxon>Neopterygii</taxon>
        <taxon>Teleostei</taxon>
        <taxon>Ostariophysi</taxon>
        <taxon>Cypriniformes</taxon>
        <taxon>Cyprinidae</taxon>
        <taxon>Labeoninae</taxon>
        <taxon>Labeonini</taxon>
        <taxon>Cirrhinus</taxon>
    </lineage>
</organism>
<feature type="chain" id="PRO_5041728190" description="Fibrinogen C-terminal domain-containing protein" evidence="1">
    <location>
        <begin position="21"/>
        <end position="247"/>
    </location>
</feature>
<keyword evidence="1" id="KW-0732">Signal</keyword>
<dbReference type="InterPro" id="IPR036056">
    <property type="entry name" value="Fibrinogen-like_C"/>
</dbReference>
<protein>
    <recommendedName>
        <fullName evidence="2">Fibrinogen C-terminal domain-containing protein</fullName>
    </recommendedName>
</protein>
<gene>
    <name evidence="3" type="ORF">Q8A67_014009</name>
</gene>
<dbReference type="GO" id="GO:0005615">
    <property type="term" value="C:extracellular space"/>
    <property type="evidence" value="ECO:0007669"/>
    <property type="project" value="TreeGrafter"/>
</dbReference>
<dbReference type="SMART" id="SM00186">
    <property type="entry name" value="FBG"/>
    <property type="match status" value="1"/>
</dbReference>
<dbReference type="InterPro" id="IPR014716">
    <property type="entry name" value="Fibrinogen_a/b/g_C_1"/>
</dbReference>
<proteinExistence type="predicted"/>
<dbReference type="GO" id="GO:0048251">
    <property type="term" value="P:elastic fiber assembly"/>
    <property type="evidence" value="ECO:0007669"/>
    <property type="project" value="TreeGrafter"/>
</dbReference>
<dbReference type="Gene3D" id="3.90.215.10">
    <property type="entry name" value="Gamma Fibrinogen, chain A, domain 1"/>
    <property type="match status" value="1"/>
</dbReference>
<comment type="caution">
    <text evidence="3">The sequence shown here is derived from an EMBL/GenBank/DDBJ whole genome shotgun (WGS) entry which is preliminary data.</text>
</comment>
<dbReference type="AlphaFoldDB" id="A0AA88PP06"/>
<dbReference type="PANTHER" id="PTHR19143">
    <property type="entry name" value="FIBRINOGEN/TENASCIN/ANGIOPOEITIN"/>
    <property type="match status" value="1"/>
</dbReference>
<accession>A0AA88PP06</accession>
<sequence length="247" mass="28051">MITNMIVLLCLSTLFPVFMGTEPNPDCFPATDCSDVNAGSSGVYTITLKDGPVQVYCDVVYGGQNDQGHWTMILRRINGEVNFFRPWESYKKGFGNKEGEYWLGVEYIHQLTRRYQYKLRVDVEDFEGTKAYAEYKSFSVDTEADGYKLHVSGFVDGGAGDSLGQQNGMKFSTFDKVQDPSGENCAKKYFLGGFWYTSSGCYYTNPTGSYLWAKDHDGSLNIGVTWYNWKSNWKSLKSITMKIRRVM</sequence>
<dbReference type="InterPro" id="IPR002181">
    <property type="entry name" value="Fibrinogen_a/b/g_C_dom"/>
</dbReference>
<dbReference type="PROSITE" id="PS51406">
    <property type="entry name" value="FIBRINOGEN_C_2"/>
    <property type="match status" value="1"/>
</dbReference>
<dbReference type="SUPFAM" id="SSF56496">
    <property type="entry name" value="Fibrinogen C-terminal domain-like"/>
    <property type="match status" value="1"/>
</dbReference>
<dbReference type="CDD" id="cd00087">
    <property type="entry name" value="FReD"/>
    <property type="match status" value="1"/>
</dbReference>
<dbReference type="PANTHER" id="PTHR19143:SF225">
    <property type="entry name" value="MICROFIBRIL-ASSOCIATED GLYCOPROTEIN 4"/>
    <property type="match status" value="1"/>
</dbReference>
<feature type="domain" description="Fibrinogen C-terminal" evidence="2">
    <location>
        <begin position="24"/>
        <end position="247"/>
    </location>
</feature>
<evidence type="ECO:0000313" key="4">
    <source>
        <dbReference type="Proteomes" id="UP001187343"/>
    </source>
</evidence>
<evidence type="ECO:0000256" key="1">
    <source>
        <dbReference type="SAM" id="SignalP"/>
    </source>
</evidence>
<feature type="signal peptide" evidence="1">
    <location>
        <begin position="1"/>
        <end position="20"/>
    </location>
</feature>